<accession>A0A9E5JSH6</accession>
<protein>
    <submittedName>
        <fullName evidence="2">Uncharacterized protein</fullName>
    </submittedName>
</protein>
<dbReference type="EMBL" id="VIKT02000031">
    <property type="protein sequence ID" value="NHF64042.1"/>
    <property type="molecule type" value="Genomic_DNA"/>
</dbReference>
<sequence>MFDEDNLVSHTGLVPVLALAERAGLSELVREHSSVPSSEDLGTHSASEGPCIPRTHDA</sequence>
<dbReference type="AlphaFoldDB" id="A0A9E5JSH6"/>
<evidence type="ECO:0000256" key="1">
    <source>
        <dbReference type="SAM" id="MobiDB-lite"/>
    </source>
</evidence>
<gene>
    <name evidence="2" type="ORF">FK219_012500</name>
</gene>
<evidence type="ECO:0000313" key="3">
    <source>
        <dbReference type="Proteomes" id="UP000818266"/>
    </source>
</evidence>
<evidence type="ECO:0000313" key="2">
    <source>
        <dbReference type="EMBL" id="NHF64042.1"/>
    </source>
</evidence>
<proteinExistence type="predicted"/>
<keyword evidence="3" id="KW-1185">Reference proteome</keyword>
<name>A0A9E5JSH6_9MICO</name>
<organism evidence="2 3">
    <name type="scientific">Microcella pacifica</name>
    <dbReference type="NCBI Taxonomy" id="2591847"/>
    <lineage>
        <taxon>Bacteria</taxon>
        <taxon>Bacillati</taxon>
        <taxon>Actinomycetota</taxon>
        <taxon>Actinomycetes</taxon>
        <taxon>Micrococcales</taxon>
        <taxon>Microbacteriaceae</taxon>
        <taxon>Microcella</taxon>
    </lineage>
</organism>
<feature type="region of interest" description="Disordered" evidence="1">
    <location>
        <begin position="30"/>
        <end position="58"/>
    </location>
</feature>
<dbReference type="Proteomes" id="UP000818266">
    <property type="component" value="Unassembled WGS sequence"/>
</dbReference>
<comment type="caution">
    <text evidence="2">The sequence shown here is derived from an EMBL/GenBank/DDBJ whole genome shotgun (WGS) entry which is preliminary data.</text>
</comment>
<reference evidence="2 3" key="1">
    <citation type="submission" date="2020-03" db="EMBL/GenBank/DDBJ databases">
        <title>Chryseoglobus sp. isolated from a deep-sea seamount.</title>
        <authorList>
            <person name="Zhang D.-C."/>
        </authorList>
    </citation>
    <scope>NUCLEOTIDE SEQUENCE [LARGE SCALE GENOMIC DNA]</scope>
    <source>
        <strain evidence="2 3">KN1116</strain>
    </source>
</reference>